<gene>
    <name evidence="5" type="ORF">Nstercoris_01077</name>
</gene>
<evidence type="ECO:0000313" key="6">
    <source>
        <dbReference type="Proteomes" id="UP000316473"/>
    </source>
</evidence>
<feature type="transmembrane region" description="Helical" evidence="4">
    <location>
        <begin position="25"/>
        <end position="44"/>
    </location>
</feature>
<keyword evidence="6" id="KW-1185">Reference proteome</keyword>
<keyword evidence="2" id="KW-0808">Transferase</keyword>
<dbReference type="Proteomes" id="UP000316473">
    <property type="component" value="Chromosome"/>
</dbReference>
<evidence type="ECO:0000256" key="2">
    <source>
        <dbReference type="ARBA" id="ARBA00022679"/>
    </source>
</evidence>
<dbReference type="PANTHER" id="PTHR13610:SF9">
    <property type="entry name" value="FI06469P"/>
    <property type="match status" value="1"/>
</dbReference>
<feature type="transmembrane region" description="Helical" evidence="4">
    <location>
        <begin position="74"/>
        <end position="91"/>
    </location>
</feature>
<keyword evidence="4" id="KW-0472">Membrane</keyword>
<keyword evidence="4" id="KW-0812">Transmembrane</keyword>
<organism evidence="5 6">
    <name type="scientific">Nitrosomonas stercoris</name>
    <dbReference type="NCBI Taxonomy" id="1444684"/>
    <lineage>
        <taxon>Bacteria</taxon>
        <taxon>Pseudomonadati</taxon>
        <taxon>Pseudomonadota</taxon>
        <taxon>Betaproteobacteria</taxon>
        <taxon>Nitrosomonadales</taxon>
        <taxon>Nitrosomonadaceae</taxon>
        <taxon>Nitrosomonas</taxon>
    </lineage>
</organism>
<keyword evidence="3" id="KW-0949">S-adenosyl-L-methionine</keyword>
<dbReference type="Gene3D" id="3.40.50.150">
    <property type="entry name" value="Vaccinia Virus protein VP39"/>
    <property type="match status" value="1"/>
</dbReference>
<accession>A0A4Y1YL12</accession>
<keyword evidence="4" id="KW-1133">Transmembrane helix</keyword>
<dbReference type="InterPro" id="IPR029063">
    <property type="entry name" value="SAM-dependent_MTases_sf"/>
</dbReference>
<dbReference type="EMBL" id="AP019755">
    <property type="protein sequence ID" value="BBL34832.1"/>
    <property type="molecule type" value="Genomic_DNA"/>
</dbReference>
<evidence type="ECO:0008006" key="7">
    <source>
        <dbReference type="Google" id="ProtNLM"/>
    </source>
</evidence>
<protein>
    <recommendedName>
        <fullName evidence="7">Class I SAM-dependent methyltransferase</fullName>
    </recommendedName>
</protein>
<dbReference type="AlphaFoldDB" id="A0A4Y1YL12"/>
<dbReference type="GO" id="GO:0016279">
    <property type="term" value="F:protein-lysine N-methyltransferase activity"/>
    <property type="evidence" value="ECO:0007669"/>
    <property type="project" value="InterPro"/>
</dbReference>
<dbReference type="KEGG" id="nst:Nstercoris_01077"/>
<dbReference type="SUPFAM" id="SSF53335">
    <property type="entry name" value="S-adenosyl-L-methionine-dependent methyltransferases"/>
    <property type="match status" value="1"/>
</dbReference>
<evidence type="ECO:0000313" key="5">
    <source>
        <dbReference type="EMBL" id="BBL34832.1"/>
    </source>
</evidence>
<evidence type="ECO:0000256" key="3">
    <source>
        <dbReference type="ARBA" id="ARBA00022691"/>
    </source>
</evidence>
<name>A0A4Y1YL12_9PROT</name>
<proteinExistence type="predicted"/>
<evidence type="ECO:0000256" key="1">
    <source>
        <dbReference type="ARBA" id="ARBA00022603"/>
    </source>
</evidence>
<dbReference type="GO" id="GO:0032259">
    <property type="term" value="P:methylation"/>
    <property type="evidence" value="ECO:0007669"/>
    <property type="project" value="UniProtKB-KW"/>
</dbReference>
<dbReference type="InterPro" id="IPR026170">
    <property type="entry name" value="FAM173A/B"/>
</dbReference>
<feature type="transmembrane region" description="Helical" evidence="4">
    <location>
        <begin position="97"/>
        <end position="115"/>
    </location>
</feature>
<reference evidence="5 6" key="1">
    <citation type="submission" date="2019-06" db="EMBL/GenBank/DDBJ databases">
        <title>Nitrosomonas stercoris KYUHI-S whole genome shotgun sequence.</title>
        <authorList>
            <person name="Nakagawa T."/>
            <person name="Tsuchiya Y."/>
            <person name="Takahashi R."/>
        </authorList>
    </citation>
    <scope>NUCLEOTIDE SEQUENCE [LARGE SCALE GENOMIC DNA]</scope>
    <source>
        <strain evidence="5 6">KYUHI-S</strain>
    </source>
</reference>
<sequence length="264" mass="29417">MKIVSLPTETAQPAVFGPSSLKKPLIILFGSMLAAGLLGVLLPWSLTLQQVIWLQGVIAALISLQLFHLPIWQGVIYLLFLPLLLWAVIALDLSATWYLAGFVGLVLVYGSVYRTRVPLFLSSQRATNRLVQLLPQDHSFKMIDLGSGCGGLICRLAKMLPYGVYHGVEMALLPCWISKLRGVLSGQHCQFQWESIWQQDLSSYDVVYAYLSPVPMARLWEKICQEMRPGSLFISNTFAVPEVAPDQSIPLDDLSGAVLYIWRL</sequence>
<evidence type="ECO:0000256" key="4">
    <source>
        <dbReference type="SAM" id="Phobius"/>
    </source>
</evidence>
<dbReference type="PANTHER" id="PTHR13610">
    <property type="entry name" value="METHYLTRANSFERASE DOMAIN-CONTAINING PROTEIN"/>
    <property type="match status" value="1"/>
</dbReference>
<keyword evidence="1" id="KW-0489">Methyltransferase</keyword>